<dbReference type="InterPro" id="IPR036890">
    <property type="entry name" value="HATPase_C_sf"/>
</dbReference>
<keyword evidence="4" id="KW-0597">Phosphoprotein</keyword>
<dbReference type="InterPro" id="IPR004358">
    <property type="entry name" value="Sig_transdc_His_kin-like_C"/>
</dbReference>
<dbReference type="InterPro" id="IPR003594">
    <property type="entry name" value="HATPase_dom"/>
</dbReference>
<dbReference type="InterPro" id="IPR003661">
    <property type="entry name" value="HisK_dim/P_dom"/>
</dbReference>
<protein>
    <recommendedName>
        <fullName evidence="3">histidine kinase</fullName>
        <ecNumber evidence="3">2.7.13.3</ecNumber>
    </recommendedName>
</protein>
<dbReference type="Pfam" id="PF00512">
    <property type="entry name" value="HisKA"/>
    <property type="match status" value="1"/>
</dbReference>
<keyword evidence="8 11" id="KW-1133">Transmembrane helix</keyword>
<evidence type="ECO:0000256" key="3">
    <source>
        <dbReference type="ARBA" id="ARBA00012438"/>
    </source>
</evidence>
<sequence length="493" mass="54201">MSARGHRLNLNPLGWIRPSLLKQLMLPVVSLWVACAVLATGAAYLLAGRSTSTSFDRLLADDAQALSAQLRWNEGIASFAASKETADSLVFDSLSLSHYSVHTESGRKLVGDLQLDIPDIELRHERQAIFFDHLSRHGTPLRVVAQRLQPAAGDEAVWVIVAESKEKRRQVKDEIATAIFLPALLAGFLIIPLFYYSIRHALSPARQLSALVVAHGDDNLSPLPVEQVPQELRELVAHTNSLLQRLQASVTEQRRFIADAAHQLQTPMAGIRLLVGDMRRIQKADPLQPMDAEVLAQLDEVATRGARLVKQLLAYARVAEDSAAEPERFDAVEAVLEPAPRWRGHAEAAGKTLTVENHVDPRQEFFLQGSPILLGEVISNLLDNAIRYGGTHIALLLHHHEHHLIVQVQDDGPPLDAQSREKLLLPFWRGDHGIPEGSGLGLSIAQRIVERLGGRFALLHKPGLGACFEITLPCEVQRLEIDAAGDDENGMSS</sequence>
<dbReference type="RefSeq" id="WP_369339637.1">
    <property type="nucleotide sequence ID" value="NZ_JBFYGN010000021.1"/>
</dbReference>
<dbReference type="CDD" id="cd00075">
    <property type="entry name" value="HATPase"/>
    <property type="match status" value="1"/>
</dbReference>
<dbReference type="PANTHER" id="PTHR45436">
    <property type="entry name" value="SENSOR HISTIDINE KINASE YKOH"/>
    <property type="match status" value="1"/>
</dbReference>
<dbReference type="SMART" id="SM00387">
    <property type="entry name" value="HATPase_c"/>
    <property type="match status" value="1"/>
</dbReference>
<dbReference type="Proteomes" id="UP001561046">
    <property type="component" value="Unassembled WGS sequence"/>
</dbReference>
<evidence type="ECO:0000256" key="7">
    <source>
        <dbReference type="ARBA" id="ARBA00022777"/>
    </source>
</evidence>
<comment type="subcellular location">
    <subcellularLocation>
        <location evidence="2">Membrane</location>
        <topology evidence="2">Multi-pass membrane protein</topology>
    </subcellularLocation>
</comment>
<dbReference type="InterPro" id="IPR050428">
    <property type="entry name" value="TCS_sensor_his_kinase"/>
</dbReference>
<evidence type="ECO:0000256" key="2">
    <source>
        <dbReference type="ARBA" id="ARBA00004141"/>
    </source>
</evidence>
<evidence type="ECO:0000259" key="12">
    <source>
        <dbReference type="PROSITE" id="PS50109"/>
    </source>
</evidence>
<dbReference type="Pfam" id="PF08521">
    <property type="entry name" value="2CSK_N"/>
    <property type="match status" value="1"/>
</dbReference>
<evidence type="ECO:0000256" key="9">
    <source>
        <dbReference type="ARBA" id="ARBA00023012"/>
    </source>
</evidence>
<organism evidence="13 14">
    <name type="scientific">Comamonas guangdongensis</name>
    <dbReference type="NCBI Taxonomy" id="510515"/>
    <lineage>
        <taxon>Bacteria</taxon>
        <taxon>Pseudomonadati</taxon>
        <taxon>Pseudomonadota</taxon>
        <taxon>Betaproteobacteria</taxon>
        <taxon>Burkholderiales</taxon>
        <taxon>Comamonadaceae</taxon>
        <taxon>Comamonas</taxon>
    </lineage>
</organism>
<gene>
    <name evidence="13" type="ORF">AB6724_16615</name>
</gene>
<feature type="domain" description="Histidine kinase" evidence="12">
    <location>
        <begin position="259"/>
        <end position="476"/>
    </location>
</feature>
<dbReference type="InterPro" id="IPR036097">
    <property type="entry name" value="HisK_dim/P_sf"/>
</dbReference>
<dbReference type="GO" id="GO:0004673">
    <property type="term" value="F:protein histidine kinase activity"/>
    <property type="evidence" value="ECO:0007669"/>
    <property type="project" value="UniProtKB-EC"/>
</dbReference>
<keyword evidence="5 13" id="KW-0808">Transferase</keyword>
<comment type="catalytic activity">
    <reaction evidence="1">
        <text>ATP + protein L-histidine = ADP + protein N-phospho-L-histidine.</text>
        <dbReference type="EC" id="2.7.13.3"/>
    </reaction>
</comment>
<evidence type="ECO:0000256" key="4">
    <source>
        <dbReference type="ARBA" id="ARBA00022553"/>
    </source>
</evidence>
<name>A0ABV3ZY48_9BURK</name>
<dbReference type="SUPFAM" id="SSF55874">
    <property type="entry name" value="ATPase domain of HSP90 chaperone/DNA topoisomerase II/histidine kinase"/>
    <property type="match status" value="1"/>
</dbReference>
<evidence type="ECO:0000313" key="13">
    <source>
        <dbReference type="EMBL" id="MEX8194457.1"/>
    </source>
</evidence>
<keyword evidence="7 13" id="KW-0418">Kinase</keyword>
<keyword evidence="6 11" id="KW-0812">Transmembrane</keyword>
<keyword evidence="14" id="KW-1185">Reference proteome</keyword>
<evidence type="ECO:0000256" key="11">
    <source>
        <dbReference type="SAM" id="Phobius"/>
    </source>
</evidence>
<evidence type="ECO:0000313" key="14">
    <source>
        <dbReference type="Proteomes" id="UP001561046"/>
    </source>
</evidence>
<evidence type="ECO:0000256" key="8">
    <source>
        <dbReference type="ARBA" id="ARBA00022989"/>
    </source>
</evidence>
<dbReference type="PROSITE" id="PS50109">
    <property type="entry name" value="HIS_KIN"/>
    <property type="match status" value="1"/>
</dbReference>
<dbReference type="PANTHER" id="PTHR45436:SF15">
    <property type="entry name" value="SENSOR HISTIDINE KINASE CUSS"/>
    <property type="match status" value="1"/>
</dbReference>
<dbReference type="EC" id="2.7.13.3" evidence="3"/>
<dbReference type="InterPro" id="IPR005467">
    <property type="entry name" value="His_kinase_dom"/>
</dbReference>
<evidence type="ECO:0000256" key="1">
    <source>
        <dbReference type="ARBA" id="ARBA00000085"/>
    </source>
</evidence>
<dbReference type="CDD" id="cd00082">
    <property type="entry name" value="HisKA"/>
    <property type="match status" value="1"/>
</dbReference>
<evidence type="ECO:0000256" key="5">
    <source>
        <dbReference type="ARBA" id="ARBA00022679"/>
    </source>
</evidence>
<dbReference type="SMART" id="SM00388">
    <property type="entry name" value="HisKA"/>
    <property type="match status" value="1"/>
</dbReference>
<comment type="caution">
    <text evidence="13">The sequence shown here is derived from an EMBL/GenBank/DDBJ whole genome shotgun (WGS) entry which is preliminary data.</text>
</comment>
<dbReference type="EMBL" id="JBFYGN010000021">
    <property type="protein sequence ID" value="MEX8194457.1"/>
    <property type="molecule type" value="Genomic_DNA"/>
</dbReference>
<accession>A0ABV3ZY48</accession>
<proteinExistence type="predicted"/>
<dbReference type="PROSITE" id="PS51257">
    <property type="entry name" value="PROKAR_LIPOPROTEIN"/>
    <property type="match status" value="1"/>
</dbReference>
<dbReference type="Pfam" id="PF02518">
    <property type="entry name" value="HATPase_c"/>
    <property type="match status" value="1"/>
</dbReference>
<feature type="transmembrane region" description="Helical" evidence="11">
    <location>
        <begin position="175"/>
        <end position="198"/>
    </location>
</feature>
<evidence type="ECO:0000256" key="10">
    <source>
        <dbReference type="ARBA" id="ARBA00023136"/>
    </source>
</evidence>
<dbReference type="Gene3D" id="3.30.565.10">
    <property type="entry name" value="Histidine kinase-like ATPase, C-terminal domain"/>
    <property type="match status" value="1"/>
</dbReference>
<dbReference type="InterPro" id="IPR013727">
    <property type="entry name" value="2CSK_N"/>
</dbReference>
<dbReference type="Gene3D" id="1.10.287.130">
    <property type="match status" value="1"/>
</dbReference>
<evidence type="ECO:0000256" key="6">
    <source>
        <dbReference type="ARBA" id="ARBA00022692"/>
    </source>
</evidence>
<dbReference type="SUPFAM" id="SSF47384">
    <property type="entry name" value="Homodimeric domain of signal transducing histidine kinase"/>
    <property type="match status" value="1"/>
</dbReference>
<reference evidence="13 14" key="1">
    <citation type="journal article" date="2013" name="Int. J. Syst. Evol. Microbiol.">
        <title>Comamonas guangdongensis sp. nov., isolated from subterranean forest sediment, and emended description of the genus Comamonas.</title>
        <authorList>
            <person name="Zhang J."/>
            <person name="Wang Y."/>
            <person name="Zhou S."/>
            <person name="Wu C."/>
            <person name="He J."/>
            <person name="Li F."/>
        </authorList>
    </citation>
    <scope>NUCLEOTIDE SEQUENCE [LARGE SCALE GENOMIC DNA]</scope>
    <source>
        <strain evidence="13 14">CCTCC AB2011133</strain>
    </source>
</reference>
<dbReference type="PRINTS" id="PR00344">
    <property type="entry name" value="BCTRLSENSOR"/>
</dbReference>
<keyword evidence="9" id="KW-0902">Two-component regulatory system</keyword>
<feature type="transmembrane region" description="Helical" evidence="11">
    <location>
        <begin position="24"/>
        <end position="47"/>
    </location>
</feature>
<keyword evidence="10 11" id="KW-0472">Membrane</keyword>